<feature type="transmembrane region" description="Helical" evidence="8">
    <location>
        <begin position="241"/>
        <end position="260"/>
    </location>
</feature>
<feature type="compositionally biased region" description="Acidic residues" evidence="7">
    <location>
        <begin position="568"/>
        <end position="579"/>
    </location>
</feature>
<feature type="transmembrane region" description="Helical" evidence="8">
    <location>
        <begin position="406"/>
        <end position="427"/>
    </location>
</feature>
<feature type="region of interest" description="Disordered" evidence="7">
    <location>
        <begin position="557"/>
        <end position="579"/>
    </location>
</feature>
<dbReference type="EMBL" id="GAPW01000694">
    <property type="protein sequence ID" value="JAC12904.1"/>
    <property type="molecule type" value="mRNA"/>
</dbReference>
<keyword evidence="3 8" id="KW-0812">Transmembrane</keyword>
<feature type="domain" description="Major facilitator superfamily (MFS) profile" evidence="9">
    <location>
        <begin position="98"/>
        <end position="523"/>
    </location>
</feature>
<reference evidence="10" key="1">
    <citation type="journal article" date="2014" name="PLoS Negl. Trop. Dis.">
        <title>Identification and characterization of seminal fluid proteins in the Asian tiger mosquito, Aedes albopictus.</title>
        <authorList>
            <person name="Boes K.E."/>
            <person name="Ribeiro J.M."/>
            <person name="Wong A."/>
            <person name="Harrington L.C."/>
            <person name="Wolfner M.F."/>
            <person name="Sirot L.K."/>
        </authorList>
    </citation>
    <scope>NUCLEOTIDE SEQUENCE</scope>
    <source>
        <tissue evidence="10">Reproductive organs</tissue>
    </source>
</reference>
<dbReference type="GO" id="GO:0006820">
    <property type="term" value="P:monoatomic anion transport"/>
    <property type="evidence" value="ECO:0007669"/>
    <property type="project" value="TreeGrafter"/>
</dbReference>
<accession>A0A023EWK0</accession>
<dbReference type="Pfam" id="PF07690">
    <property type="entry name" value="MFS_1"/>
    <property type="match status" value="1"/>
</dbReference>
<keyword evidence="4" id="KW-0769">Symport</keyword>
<dbReference type="Gene3D" id="1.20.1250.20">
    <property type="entry name" value="MFS general substrate transporter like domains"/>
    <property type="match status" value="2"/>
</dbReference>
<dbReference type="GO" id="GO:0015293">
    <property type="term" value="F:symporter activity"/>
    <property type="evidence" value="ECO:0007669"/>
    <property type="project" value="UniProtKB-KW"/>
</dbReference>
<feature type="transmembrane region" description="Helical" evidence="8">
    <location>
        <begin position="433"/>
        <end position="450"/>
    </location>
</feature>
<dbReference type="InterPro" id="IPR011701">
    <property type="entry name" value="MFS"/>
</dbReference>
<evidence type="ECO:0000256" key="4">
    <source>
        <dbReference type="ARBA" id="ARBA00022847"/>
    </source>
</evidence>
<dbReference type="GO" id="GO:0016020">
    <property type="term" value="C:membrane"/>
    <property type="evidence" value="ECO:0007669"/>
    <property type="project" value="UniProtKB-SubCell"/>
</dbReference>
<name>A0A023EWK0_AEDAL</name>
<sequence>MDEKGIKFLPTTTKPRPRMPKVGWRRSVSDRIPARLVLYFLSWSGFLVSFMMRNDINFALVAMVRDSSSNSSVNGHCAPSSMAALAGSSPSAVTNGNFSESLLLGNFTANGDDDVGAGIDLLMGADVVAERRDENLYGNFDWDSTVQAVIKGSFYWCYVLSQVAGGVATQYFGTKSVFGWSQFFTAACSLCIPYASDIHYGVVILLRSIQGFASGLTWPAMYAIVGYWIPPVERSRFMSSFQGFSIGIGLTYPLCGFIIAHFGWRLVFYTTGTIGMIWCLFWYLLAFNTPQEHPRITPEELEYIELNVSEDIKNGQGMKVPWKKIFTSMPVYAIGLTTFGRIWVHYTFIMSGPEYMQKILCFDIQQNGLLSGTPFLCSYLSSVLFCYIADILVHKQLMTLTNVRKLFTALSQIVPGVLVLLVGYLGYNIVTVLVLWFVAVTFITASYAGAMANIVDIAPNLAGPVLAFAQTIHMTASFLQPLVTGVMVTDAQNLNQWLHVFGVSSVVAISCYLVFQFFGTAEIQPWNYPVPDPEVCSTDDSAVIANQPMLKVSSVSGAGFKYNRSGGVDDDDENDSSDN</sequence>
<evidence type="ECO:0000256" key="7">
    <source>
        <dbReference type="SAM" id="MobiDB-lite"/>
    </source>
</evidence>
<keyword evidence="5 8" id="KW-1133">Transmembrane helix</keyword>
<feature type="transmembrane region" description="Helical" evidence="8">
    <location>
        <begin position="369"/>
        <end position="394"/>
    </location>
</feature>
<evidence type="ECO:0000256" key="3">
    <source>
        <dbReference type="ARBA" id="ARBA00022692"/>
    </source>
</evidence>
<evidence type="ECO:0000256" key="2">
    <source>
        <dbReference type="ARBA" id="ARBA00022448"/>
    </source>
</evidence>
<evidence type="ECO:0000256" key="5">
    <source>
        <dbReference type="ARBA" id="ARBA00022989"/>
    </source>
</evidence>
<feature type="transmembrane region" description="Helical" evidence="8">
    <location>
        <begin position="208"/>
        <end position="229"/>
    </location>
</feature>
<dbReference type="PROSITE" id="PS50850">
    <property type="entry name" value="MFS"/>
    <property type="match status" value="1"/>
</dbReference>
<dbReference type="VEuPathDB" id="VectorBase:AALF019294"/>
<proteinExistence type="evidence at transcript level"/>
<evidence type="ECO:0000256" key="1">
    <source>
        <dbReference type="ARBA" id="ARBA00004141"/>
    </source>
</evidence>
<feature type="transmembrane region" description="Helical" evidence="8">
    <location>
        <begin position="266"/>
        <end position="285"/>
    </location>
</feature>
<evidence type="ECO:0000259" key="9">
    <source>
        <dbReference type="PROSITE" id="PS50850"/>
    </source>
</evidence>
<dbReference type="InterPro" id="IPR050382">
    <property type="entry name" value="MFS_Na/Anion_cotransporter"/>
</dbReference>
<dbReference type="VEuPathDB" id="VectorBase:AALFPA_076256"/>
<dbReference type="CDD" id="cd17318">
    <property type="entry name" value="MFS_SLC17"/>
    <property type="match status" value="1"/>
</dbReference>
<keyword evidence="2" id="KW-0813">Transport</keyword>
<dbReference type="PANTHER" id="PTHR11662">
    <property type="entry name" value="SOLUTE CARRIER FAMILY 17"/>
    <property type="match status" value="1"/>
</dbReference>
<dbReference type="PANTHER" id="PTHR11662:SF77">
    <property type="entry name" value="MAJOR FACILITATOR SUPERFAMILY TRANSPORTER 17, ISOFORM F"/>
    <property type="match status" value="1"/>
</dbReference>
<dbReference type="InterPro" id="IPR036259">
    <property type="entry name" value="MFS_trans_sf"/>
</dbReference>
<comment type="subcellular location">
    <subcellularLocation>
        <location evidence="1">Membrane</location>
        <topology evidence="1">Multi-pass membrane protein</topology>
    </subcellularLocation>
</comment>
<feature type="transmembrane region" description="Helical" evidence="8">
    <location>
        <begin position="496"/>
        <end position="515"/>
    </location>
</feature>
<keyword evidence="6 8" id="KW-0472">Membrane</keyword>
<dbReference type="SUPFAM" id="SSF103473">
    <property type="entry name" value="MFS general substrate transporter"/>
    <property type="match status" value="1"/>
</dbReference>
<dbReference type="AlphaFoldDB" id="A0A023EWK0"/>
<evidence type="ECO:0000313" key="10">
    <source>
        <dbReference type="EMBL" id="JAC12904.1"/>
    </source>
</evidence>
<feature type="transmembrane region" description="Helical" evidence="8">
    <location>
        <begin position="329"/>
        <end position="349"/>
    </location>
</feature>
<protein>
    <submittedName>
        <fullName evidence="10">Putative permease of the major facilitator superfamily</fullName>
    </submittedName>
</protein>
<dbReference type="VEuPathDB" id="VectorBase:AALC636_036335"/>
<organism evidence="10">
    <name type="scientific">Aedes albopictus</name>
    <name type="common">Asian tiger mosquito</name>
    <name type="synonym">Stegomyia albopicta</name>
    <dbReference type="NCBI Taxonomy" id="7160"/>
    <lineage>
        <taxon>Eukaryota</taxon>
        <taxon>Metazoa</taxon>
        <taxon>Ecdysozoa</taxon>
        <taxon>Arthropoda</taxon>
        <taxon>Hexapoda</taxon>
        <taxon>Insecta</taxon>
        <taxon>Pterygota</taxon>
        <taxon>Neoptera</taxon>
        <taxon>Endopterygota</taxon>
        <taxon>Diptera</taxon>
        <taxon>Nematocera</taxon>
        <taxon>Culicoidea</taxon>
        <taxon>Culicidae</taxon>
        <taxon>Culicinae</taxon>
        <taxon>Aedini</taxon>
        <taxon>Aedes</taxon>
        <taxon>Stegomyia</taxon>
    </lineage>
</organism>
<evidence type="ECO:0000256" key="6">
    <source>
        <dbReference type="ARBA" id="ARBA00023136"/>
    </source>
</evidence>
<feature type="transmembrane region" description="Helical" evidence="8">
    <location>
        <begin position="32"/>
        <end position="52"/>
    </location>
</feature>
<feature type="transmembrane region" description="Helical" evidence="8">
    <location>
        <begin position="177"/>
        <end position="196"/>
    </location>
</feature>
<evidence type="ECO:0000256" key="8">
    <source>
        <dbReference type="SAM" id="Phobius"/>
    </source>
</evidence>
<dbReference type="InterPro" id="IPR020846">
    <property type="entry name" value="MFS_dom"/>
</dbReference>
<dbReference type="FunFam" id="1.20.1250.20:FF:000003">
    <property type="entry name" value="Solute carrier family 17 member 3"/>
    <property type="match status" value="1"/>
</dbReference>